<dbReference type="AlphaFoldDB" id="A0A136JEJ4"/>
<dbReference type="InParanoid" id="A0A136JEJ4"/>
<proteinExistence type="predicted"/>
<evidence type="ECO:0000313" key="1">
    <source>
        <dbReference type="EMBL" id="KXJ95528.1"/>
    </source>
</evidence>
<keyword evidence="2" id="KW-1185">Reference proteome</keyword>
<evidence type="ECO:0000313" key="2">
    <source>
        <dbReference type="Proteomes" id="UP000070501"/>
    </source>
</evidence>
<feature type="non-terminal residue" evidence="1">
    <location>
        <position position="98"/>
    </location>
</feature>
<sequence>MAAGHIESDWRSRWSCAAGQGRFEGNGRRDRNVTRRRSANVGLASALMLAAGPVRLTMPTSTTQRRWLDELRDGQNGEWGRHRRLFPKSRSEPLHFEM</sequence>
<reference evidence="2" key="1">
    <citation type="submission" date="2016-02" db="EMBL/GenBank/DDBJ databases">
        <title>Draft genome sequence of Microdochium bolleyi, a fungal endophyte of beachgrass.</title>
        <authorList>
            <consortium name="DOE Joint Genome Institute"/>
            <person name="David A.S."/>
            <person name="May G."/>
            <person name="Haridas S."/>
            <person name="Lim J."/>
            <person name="Wang M."/>
            <person name="Labutti K."/>
            <person name="Lipzen A."/>
            <person name="Barry K."/>
            <person name="Grigoriev I.V."/>
        </authorList>
    </citation>
    <scope>NUCLEOTIDE SEQUENCE [LARGE SCALE GENOMIC DNA]</scope>
    <source>
        <strain evidence="2">J235TASD1</strain>
    </source>
</reference>
<accession>A0A136JEJ4</accession>
<name>A0A136JEJ4_9PEZI</name>
<dbReference type="Proteomes" id="UP000070501">
    <property type="component" value="Unassembled WGS sequence"/>
</dbReference>
<dbReference type="EMBL" id="KQ964246">
    <property type="protein sequence ID" value="KXJ95528.1"/>
    <property type="molecule type" value="Genomic_DNA"/>
</dbReference>
<gene>
    <name evidence="1" type="ORF">Micbo1qcDRAFT_157505</name>
</gene>
<organism evidence="1 2">
    <name type="scientific">Microdochium bolleyi</name>
    <dbReference type="NCBI Taxonomy" id="196109"/>
    <lineage>
        <taxon>Eukaryota</taxon>
        <taxon>Fungi</taxon>
        <taxon>Dikarya</taxon>
        <taxon>Ascomycota</taxon>
        <taxon>Pezizomycotina</taxon>
        <taxon>Sordariomycetes</taxon>
        <taxon>Xylariomycetidae</taxon>
        <taxon>Xylariales</taxon>
        <taxon>Microdochiaceae</taxon>
        <taxon>Microdochium</taxon>
    </lineage>
</organism>
<protein>
    <submittedName>
        <fullName evidence="1">Uncharacterized protein</fullName>
    </submittedName>
</protein>